<dbReference type="Gramene" id="VVA23113">
    <property type="protein sequence ID" value="VVA23113"/>
    <property type="gene ID" value="Prudul26B025509"/>
</dbReference>
<reference evidence="3 6" key="3">
    <citation type="journal article" date="2022" name="G3 (Bethesda)">
        <title>Whole-genome sequence and methylome profiling of the almond [Prunus dulcis (Mill.) D.A. Webb] cultivar 'Nonpareil'.</title>
        <authorList>
            <person name="D'Amico-Willman K.M."/>
            <person name="Ouma W.Z."/>
            <person name="Meulia T."/>
            <person name="Sideli G.M."/>
            <person name="Gradziel T.M."/>
            <person name="Fresnedo-Ramirez J."/>
        </authorList>
    </citation>
    <scope>NUCLEOTIDE SEQUENCE [LARGE SCALE GENOMIC DNA]</scope>
    <source>
        <strain evidence="3">Clone GOH B32 T37-40</strain>
    </source>
</reference>
<dbReference type="EMBL" id="JAJFAZ020000006">
    <property type="protein sequence ID" value="KAI5322048.1"/>
    <property type="molecule type" value="Genomic_DNA"/>
</dbReference>
<dbReference type="Proteomes" id="UP001054821">
    <property type="component" value="Chromosome 6"/>
</dbReference>
<dbReference type="Proteomes" id="UP000327085">
    <property type="component" value="Chromosome 6"/>
</dbReference>
<name>A0A5E4F548_PRUDU</name>
<accession>A0A5E4F548</accession>
<organism evidence="4 5">
    <name type="scientific">Prunus dulcis</name>
    <name type="common">Almond</name>
    <name type="synonym">Amygdalus dulcis</name>
    <dbReference type="NCBI Taxonomy" id="3755"/>
    <lineage>
        <taxon>Eukaryota</taxon>
        <taxon>Viridiplantae</taxon>
        <taxon>Streptophyta</taxon>
        <taxon>Embryophyta</taxon>
        <taxon>Tracheophyta</taxon>
        <taxon>Spermatophyta</taxon>
        <taxon>Magnoliopsida</taxon>
        <taxon>eudicotyledons</taxon>
        <taxon>Gunneridae</taxon>
        <taxon>Pentapetalae</taxon>
        <taxon>rosids</taxon>
        <taxon>fabids</taxon>
        <taxon>Rosales</taxon>
        <taxon>Rosaceae</taxon>
        <taxon>Amygdaloideae</taxon>
        <taxon>Amygdaleae</taxon>
        <taxon>Prunus</taxon>
    </lineage>
</organism>
<evidence type="ECO:0000256" key="2">
    <source>
        <dbReference type="SAM" id="Phobius"/>
    </source>
</evidence>
<reference evidence="5" key="2">
    <citation type="journal article" date="2020" name="Plant J.">
        <title>Transposons played a major role in the diversification between the closely related almond and peach genomes: results from the almond genome sequence.</title>
        <authorList>
            <person name="Alioto T."/>
            <person name="Alexiou K.G."/>
            <person name="Bardil A."/>
            <person name="Barteri F."/>
            <person name="Castanera R."/>
            <person name="Cruz F."/>
            <person name="Dhingra A."/>
            <person name="Duval H."/>
            <person name="Fernandez I Marti A."/>
            <person name="Frias L."/>
            <person name="Galan B."/>
            <person name="Garcia J.L."/>
            <person name="Howad W."/>
            <person name="Gomez-Garrido J."/>
            <person name="Gut M."/>
            <person name="Julca I."/>
            <person name="Morata J."/>
            <person name="Puigdomenech P."/>
            <person name="Ribeca P."/>
            <person name="Rubio Cabetas M.J."/>
            <person name="Vlasova A."/>
            <person name="Wirthensohn M."/>
            <person name="Garcia-Mas J."/>
            <person name="Gabaldon T."/>
            <person name="Casacuberta J.M."/>
            <person name="Arus P."/>
        </authorList>
    </citation>
    <scope>NUCLEOTIDE SEQUENCE [LARGE SCALE GENOMIC DNA]</scope>
    <source>
        <strain evidence="5">cv. Texas</strain>
    </source>
</reference>
<evidence type="ECO:0000256" key="1">
    <source>
        <dbReference type="SAM" id="MobiDB-lite"/>
    </source>
</evidence>
<protein>
    <submittedName>
        <fullName evidence="4">PREDICTED: At1g24485</fullName>
    </submittedName>
</protein>
<evidence type="ECO:0000313" key="3">
    <source>
        <dbReference type="EMBL" id="KAI5322048.1"/>
    </source>
</evidence>
<reference evidence="4" key="1">
    <citation type="submission" date="2019-07" db="EMBL/GenBank/DDBJ databases">
        <authorList>
            <person name="Alioto T."/>
            <person name="Alioto T."/>
            <person name="Gomez Garrido J."/>
        </authorList>
    </citation>
    <scope>NUCLEOTIDE SEQUENCE</scope>
</reference>
<feature type="region of interest" description="Disordered" evidence="1">
    <location>
        <begin position="1"/>
        <end position="29"/>
    </location>
</feature>
<dbReference type="AlphaFoldDB" id="A0A5E4F548"/>
<evidence type="ECO:0000313" key="4">
    <source>
        <dbReference type="EMBL" id="VVA23113.1"/>
    </source>
</evidence>
<keyword evidence="2" id="KW-1133">Transmembrane helix</keyword>
<feature type="compositionally biased region" description="Basic and acidic residues" evidence="1">
    <location>
        <begin position="8"/>
        <end position="29"/>
    </location>
</feature>
<keyword evidence="6" id="KW-1185">Reference proteome</keyword>
<proteinExistence type="predicted"/>
<evidence type="ECO:0000313" key="6">
    <source>
        <dbReference type="Proteomes" id="UP001054821"/>
    </source>
</evidence>
<sequence>MAPILTTQKERESISERREKERGFEFQGKRGRDERETRLILGIAIPAFFVFWVIVVILVCAMSQSKRRKAAAIAAANAGQNGEANMPNGLPPQGAPMNPQMLGKFGEVMMNQFAGNDEDRGTPEQGTPEQIRNQQVEERPLQY</sequence>
<keyword evidence="2" id="KW-0472">Membrane</keyword>
<feature type="transmembrane region" description="Helical" evidence="2">
    <location>
        <begin position="39"/>
        <end position="61"/>
    </location>
</feature>
<keyword evidence="2" id="KW-0812">Transmembrane</keyword>
<feature type="region of interest" description="Disordered" evidence="1">
    <location>
        <begin position="80"/>
        <end position="143"/>
    </location>
</feature>
<gene>
    <name evidence="4" type="ORF">ALMOND_2B025509</name>
    <name evidence="3" type="ORF">L3X38_031120</name>
</gene>
<dbReference type="InParanoid" id="A0A5E4F548"/>
<evidence type="ECO:0000313" key="5">
    <source>
        <dbReference type="Proteomes" id="UP000327085"/>
    </source>
</evidence>
<dbReference type="EMBL" id="CABIKO010000067">
    <property type="protein sequence ID" value="VVA23113.1"/>
    <property type="molecule type" value="Genomic_DNA"/>
</dbReference>
<feature type="compositionally biased region" description="Polar residues" evidence="1">
    <location>
        <begin position="124"/>
        <end position="134"/>
    </location>
</feature>